<sequence>MSAETRDMANARYNALLVEAEAQGEAAVLALMAELGRRDLFFLMTRLLGRADMDRDWHFIRCREVQEQPDGRLDLWAREHYKSTIITFGLTIQDILNDPEQTFGVFSHSRPIAKGFLAQIKYEFENNVLLRRCYPDVLWEDPRRQSPRWSIDHGIVVRRTGNPKEATVEAWGIVDGQPTGKHFSVLVYDDVVTRESVTTPEMISKVTECWALSLNLGARGGRRRYIGTRYHYNDTYRAILERGAAVPRVHAATADGRPEGEPVLLSREELDEKRRQMGPYVFGCQMLQDPKADISQGFREEWLGYWEVRSPACWQGMNRYIVVDPAGEKKAGSDYTVMLVIGLGADGNYYLIDGVRDRLNLTERAAWLFRLHRSYKPLAVGYERYGVQADIEHIRYEMQGRNYRFEIVELGGRVPKNDRIRKLVPLFERRRFYLPVRAPFRDHEGQWRDLTREFVQEEYLAFPVSAHDDMLDCMARIVDPALCAEFPEEGAVPADTGETANMEYSLYA</sequence>
<evidence type="ECO:0008006" key="3">
    <source>
        <dbReference type="Google" id="ProtNLM"/>
    </source>
</evidence>
<evidence type="ECO:0000313" key="1">
    <source>
        <dbReference type="EMBL" id="GFM33003.1"/>
    </source>
</evidence>
<keyword evidence="2" id="KW-1185">Reference proteome</keyword>
<evidence type="ECO:0000313" key="2">
    <source>
        <dbReference type="Proteomes" id="UP000503840"/>
    </source>
</evidence>
<organism evidence="1 2">
    <name type="scientific">Desulfovibrio subterraneus</name>
    <dbReference type="NCBI Taxonomy" id="2718620"/>
    <lineage>
        <taxon>Bacteria</taxon>
        <taxon>Pseudomonadati</taxon>
        <taxon>Thermodesulfobacteriota</taxon>
        <taxon>Desulfovibrionia</taxon>
        <taxon>Desulfovibrionales</taxon>
        <taxon>Desulfovibrionaceae</taxon>
        <taxon>Desulfovibrio</taxon>
    </lineage>
</organism>
<comment type="caution">
    <text evidence="1">The sequence shown here is derived from an EMBL/GenBank/DDBJ whole genome shotgun (WGS) entry which is preliminary data.</text>
</comment>
<dbReference type="AlphaFoldDB" id="A0A7J0BGY1"/>
<dbReference type="EMBL" id="BLVO01000012">
    <property type="protein sequence ID" value="GFM33003.1"/>
    <property type="molecule type" value="Genomic_DNA"/>
</dbReference>
<reference evidence="1 2" key="1">
    <citation type="submission" date="2020-05" db="EMBL/GenBank/DDBJ databases">
        <title>Draft genome sequence of Desulfovibrio sp. strain HN2T.</title>
        <authorList>
            <person name="Ueno A."/>
            <person name="Tamazawa S."/>
            <person name="Tamamura S."/>
            <person name="Murakami T."/>
            <person name="Kiyama T."/>
            <person name="Inomata H."/>
            <person name="Amano Y."/>
            <person name="Miyakawa K."/>
            <person name="Tamaki H."/>
            <person name="Naganuma T."/>
            <person name="Kaneko K."/>
        </authorList>
    </citation>
    <scope>NUCLEOTIDE SEQUENCE [LARGE SCALE GENOMIC DNA]</scope>
    <source>
        <strain evidence="1 2">HN2</strain>
    </source>
</reference>
<protein>
    <recommendedName>
        <fullName evidence="3">Terminase large subunit gp17-like C-terminal domain-containing protein</fullName>
    </recommendedName>
</protein>
<dbReference type="Gene3D" id="3.30.420.240">
    <property type="match status" value="1"/>
</dbReference>
<dbReference type="Proteomes" id="UP000503840">
    <property type="component" value="Unassembled WGS sequence"/>
</dbReference>
<accession>A0A7J0BGY1</accession>
<proteinExistence type="predicted"/>
<gene>
    <name evidence="1" type="ORF">DSM101010T_13680</name>
</gene>
<name>A0A7J0BGY1_9BACT</name>